<feature type="chain" id="PRO_5047325260" description="DUF4142 domain-containing protein" evidence="1">
    <location>
        <begin position="27"/>
        <end position="183"/>
    </location>
</feature>
<dbReference type="Pfam" id="PF13628">
    <property type="entry name" value="DUF4142"/>
    <property type="match status" value="1"/>
</dbReference>
<proteinExistence type="predicted"/>
<dbReference type="PANTHER" id="PTHR38593">
    <property type="entry name" value="BLR2558 PROTEIN"/>
    <property type="match status" value="1"/>
</dbReference>
<dbReference type="Gene3D" id="1.20.1260.10">
    <property type="match status" value="1"/>
</dbReference>
<evidence type="ECO:0000313" key="4">
    <source>
        <dbReference type="Proteomes" id="UP001050808"/>
    </source>
</evidence>
<dbReference type="Proteomes" id="UP001050808">
    <property type="component" value="Unassembled WGS sequence"/>
</dbReference>
<dbReference type="InterPro" id="IPR025419">
    <property type="entry name" value="DUF4142"/>
</dbReference>
<feature type="domain" description="DUF4142" evidence="2">
    <location>
        <begin position="34"/>
        <end position="168"/>
    </location>
</feature>
<dbReference type="EMBL" id="BNDY01000017">
    <property type="protein sequence ID" value="GHI40820.1"/>
    <property type="molecule type" value="Genomic_DNA"/>
</dbReference>
<protein>
    <recommendedName>
        <fullName evidence="2">DUF4142 domain-containing protein</fullName>
    </recommendedName>
</protein>
<comment type="caution">
    <text evidence="3">The sequence shown here is derived from an EMBL/GenBank/DDBJ whole genome shotgun (WGS) entry which is preliminary data.</text>
</comment>
<organism evidence="3 4">
    <name type="scientific">Streptomyces violascens</name>
    <dbReference type="NCBI Taxonomy" id="67381"/>
    <lineage>
        <taxon>Bacteria</taxon>
        <taxon>Bacillati</taxon>
        <taxon>Actinomycetota</taxon>
        <taxon>Actinomycetes</taxon>
        <taxon>Kitasatosporales</taxon>
        <taxon>Streptomycetaceae</taxon>
        <taxon>Streptomyces</taxon>
    </lineage>
</organism>
<dbReference type="PANTHER" id="PTHR38593:SF1">
    <property type="entry name" value="BLR2558 PROTEIN"/>
    <property type="match status" value="1"/>
</dbReference>
<sequence>MRFTHTCATAAAAVVLTLTGTTTAFGAASPAASSDATFLQTIHQANLAEIAAGKDAKTHANSACVKRVAAIIVRDHTALDAKGAAVAKAKDIAMAKEPSAAQNRQLDDLKPKDGTTAYDAAWLKMQSDGHQQALALIDKELSSGKDSQIQAAAKAARPVVAGHLKMVEGGVCRTPLESASPQR</sequence>
<reference evidence="3" key="1">
    <citation type="submission" date="2024-05" db="EMBL/GenBank/DDBJ databases">
        <title>Whole genome shotgun sequence of Streptomyces violascens NBRC 12920.</title>
        <authorList>
            <person name="Komaki H."/>
            <person name="Tamura T."/>
        </authorList>
    </citation>
    <scope>NUCLEOTIDE SEQUENCE</scope>
    <source>
        <strain evidence="3">NBRC 12920</strain>
    </source>
</reference>
<keyword evidence="4" id="KW-1185">Reference proteome</keyword>
<evidence type="ECO:0000256" key="1">
    <source>
        <dbReference type="SAM" id="SignalP"/>
    </source>
</evidence>
<feature type="signal peptide" evidence="1">
    <location>
        <begin position="1"/>
        <end position="26"/>
    </location>
</feature>
<accession>A0ABQ3QU85</accession>
<evidence type="ECO:0000313" key="3">
    <source>
        <dbReference type="EMBL" id="GHI40820.1"/>
    </source>
</evidence>
<dbReference type="RefSeq" id="WP_189962550.1">
    <property type="nucleotide sequence ID" value="NZ_BMUA01000005.1"/>
</dbReference>
<gene>
    <name evidence="3" type="ORF">Sviol_52280</name>
</gene>
<keyword evidence="1" id="KW-0732">Signal</keyword>
<name>A0ABQ3QU85_9ACTN</name>
<evidence type="ECO:0000259" key="2">
    <source>
        <dbReference type="Pfam" id="PF13628"/>
    </source>
</evidence>
<dbReference type="InterPro" id="IPR012347">
    <property type="entry name" value="Ferritin-like"/>
</dbReference>